<feature type="domain" description="CENP-V/GFA" evidence="5">
    <location>
        <begin position="4"/>
        <end position="114"/>
    </location>
</feature>
<reference evidence="6 7" key="1">
    <citation type="submission" date="2019-09" db="EMBL/GenBank/DDBJ databases">
        <title>Draft genome sequences of 48 bacterial type strains from the CCUG.</title>
        <authorList>
            <person name="Tunovic T."/>
            <person name="Pineiro-Iglesias B."/>
            <person name="Unosson C."/>
            <person name="Inganas E."/>
            <person name="Ohlen M."/>
            <person name="Cardew S."/>
            <person name="Jensie-Markopoulos S."/>
            <person name="Salva-Serra F."/>
            <person name="Jaen-Luchoro D."/>
            <person name="Karlsson R."/>
            <person name="Svensson-Stadler L."/>
            <person name="Chun J."/>
            <person name="Moore E."/>
        </authorList>
    </citation>
    <scope>NUCLEOTIDE SEQUENCE [LARGE SCALE GENOMIC DNA]</scope>
    <source>
        <strain evidence="6 7">CCUG 30977</strain>
    </source>
</reference>
<dbReference type="Proteomes" id="UP000430120">
    <property type="component" value="Unassembled WGS sequence"/>
</dbReference>
<dbReference type="Pfam" id="PF04828">
    <property type="entry name" value="GFA"/>
    <property type="match status" value="1"/>
</dbReference>
<dbReference type="InterPro" id="IPR011057">
    <property type="entry name" value="Mss4-like_sf"/>
</dbReference>
<evidence type="ECO:0000256" key="3">
    <source>
        <dbReference type="ARBA" id="ARBA00022833"/>
    </source>
</evidence>
<dbReference type="PANTHER" id="PTHR33337:SF40">
    <property type="entry name" value="CENP-V_GFA DOMAIN-CONTAINING PROTEIN-RELATED"/>
    <property type="match status" value="1"/>
</dbReference>
<name>A0A643F8H4_IDEDE</name>
<evidence type="ECO:0000313" key="7">
    <source>
        <dbReference type="Proteomes" id="UP000430120"/>
    </source>
</evidence>
<dbReference type="GO" id="GO:0016846">
    <property type="term" value="F:carbon-sulfur lyase activity"/>
    <property type="evidence" value="ECO:0007669"/>
    <property type="project" value="InterPro"/>
</dbReference>
<dbReference type="Gene3D" id="3.90.1590.10">
    <property type="entry name" value="glutathione-dependent formaldehyde- activating enzyme (gfa)"/>
    <property type="match status" value="1"/>
</dbReference>
<gene>
    <name evidence="6" type="ORF">F7Q92_19215</name>
</gene>
<accession>A0A643F8H4</accession>
<evidence type="ECO:0000256" key="2">
    <source>
        <dbReference type="ARBA" id="ARBA00022723"/>
    </source>
</evidence>
<sequence>MTTRLASCSCGQLTATVEGDPIRVSVCHCLACQRRTGSVFGVQARFPREAVTTAGTGRDYTRTGDAGGQCRFTFCPDCGATVFYSLVGQDEFIGIPVGAFADPAFPGPGISVYEERMHGWVTMPQGIEHLF</sequence>
<dbReference type="EMBL" id="VZPB01000070">
    <property type="protein sequence ID" value="KAB0574837.1"/>
    <property type="molecule type" value="Genomic_DNA"/>
</dbReference>
<evidence type="ECO:0000259" key="5">
    <source>
        <dbReference type="PROSITE" id="PS51891"/>
    </source>
</evidence>
<dbReference type="GO" id="GO:0046872">
    <property type="term" value="F:metal ion binding"/>
    <property type="evidence" value="ECO:0007669"/>
    <property type="project" value="UniProtKB-KW"/>
</dbReference>
<dbReference type="InterPro" id="IPR006913">
    <property type="entry name" value="CENP-V/GFA"/>
</dbReference>
<dbReference type="PROSITE" id="PS51891">
    <property type="entry name" value="CENP_V_GFA"/>
    <property type="match status" value="1"/>
</dbReference>
<evidence type="ECO:0000313" key="6">
    <source>
        <dbReference type="EMBL" id="KAB0574837.1"/>
    </source>
</evidence>
<evidence type="ECO:0000256" key="4">
    <source>
        <dbReference type="ARBA" id="ARBA00023239"/>
    </source>
</evidence>
<dbReference type="AlphaFoldDB" id="A0A643F8H4"/>
<proteinExistence type="inferred from homology"/>
<dbReference type="PANTHER" id="PTHR33337">
    <property type="entry name" value="GFA DOMAIN-CONTAINING PROTEIN"/>
    <property type="match status" value="1"/>
</dbReference>
<comment type="similarity">
    <text evidence="1">Belongs to the Gfa family.</text>
</comment>
<keyword evidence="2" id="KW-0479">Metal-binding</keyword>
<dbReference type="RefSeq" id="WP_151125694.1">
    <property type="nucleotide sequence ID" value="NZ_CP088082.1"/>
</dbReference>
<keyword evidence="3" id="KW-0862">Zinc</keyword>
<organism evidence="6 7">
    <name type="scientific">Ideonella dechloratans</name>
    <dbReference type="NCBI Taxonomy" id="36863"/>
    <lineage>
        <taxon>Bacteria</taxon>
        <taxon>Pseudomonadati</taxon>
        <taxon>Pseudomonadota</taxon>
        <taxon>Betaproteobacteria</taxon>
        <taxon>Burkholderiales</taxon>
        <taxon>Sphaerotilaceae</taxon>
        <taxon>Ideonella</taxon>
    </lineage>
</organism>
<comment type="caution">
    <text evidence="6">The sequence shown here is derived from an EMBL/GenBank/DDBJ whole genome shotgun (WGS) entry which is preliminary data.</text>
</comment>
<evidence type="ECO:0000256" key="1">
    <source>
        <dbReference type="ARBA" id="ARBA00005495"/>
    </source>
</evidence>
<dbReference type="OrthoDB" id="327703at2"/>
<keyword evidence="4" id="KW-0456">Lyase</keyword>
<protein>
    <submittedName>
        <fullName evidence="6">GFA family protein</fullName>
    </submittedName>
</protein>
<keyword evidence="7" id="KW-1185">Reference proteome</keyword>
<dbReference type="SUPFAM" id="SSF51316">
    <property type="entry name" value="Mss4-like"/>
    <property type="match status" value="1"/>
</dbReference>